<dbReference type="GO" id="GO:0034040">
    <property type="term" value="F:ATPase-coupled lipid transmembrane transporter activity"/>
    <property type="evidence" value="ECO:0007669"/>
    <property type="project" value="TreeGrafter"/>
</dbReference>
<dbReference type="SMART" id="SM00382">
    <property type="entry name" value="AAA"/>
    <property type="match status" value="1"/>
</dbReference>
<proteinExistence type="predicted"/>
<gene>
    <name evidence="10" type="ORF">HRUBRA_02429</name>
</gene>
<evidence type="ECO:0000259" key="9">
    <source>
        <dbReference type="PROSITE" id="PS50929"/>
    </source>
</evidence>
<dbReference type="EMBL" id="AUVB01000077">
    <property type="protein sequence ID" value="KGE02991.1"/>
    <property type="molecule type" value="Genomic_DNA"/>
</dbReference>
<comment type="caution">
    <text evidence="10">The sequence shown here is derived from an EMBL/GenBank/DDBJ whole genome shotgun (WGS) entry which is preliminary data.</text>
</comment>
<keyword evidence="2 7" id="KW-0812">Transmembrane</keyword>
<keyword evidence="6 7" id="KW-0472">Membrane</keyword>
<name>A0A095XTK7_9GAMM</name>
<accession>A0A095XTK7</accession>
<dbReference type="STRING" id="1265313.HRUBRA_02429"/>
<dbReference type="SUPFAM" id="SSF52540">
    <property type="entry name" value="P-loop containing nucleoside triphosphate hydrolases"/>
    <property type="match status" value="1"/>
</dbReference>
<feature type="transmembrane region" description="Helical" evidence="7">
    <location>
        <begin position="265"/>
        <end position="290"/>
    </location>
</feature>
<keyword evidence="11" id="KW-1185">Reference proteome</keyword>
<keyword evidence="5 7" id="KW-1133">Transmembrane helix</keyword>
<dbReference type="GO" id="GO:0140359">
    <property type="term" value="F:ABC-type transporter activity"/>
    <property type="evidence" value="ECO:0007669"/>
    <property type="project" value="InterPro"/>
</dbReference>
<organism evidence="10 11">
    <name type="scientific">Pseudohaliea rubra DSM 19751</name>
    <dbReference type="NCBI Taxonomy" id="1265313"/>
    <lineage>
        <taxon>Bacteria</taxon>
        <taxon>Pseudomonadati</taxon>
        <taxon>Pseudomonadota</taxon>
        <taxon>Gammaproteobacteria</taxon>
        <taxon>Cellvibrionales</taxon>
        <taxon>Halieaceae</taxon>
        <taxon>Pseudohaliea</taxon>
    </lineage>
</organism>
<dbReference type="PROSITE" id="PS50893">
    <property type="entry name" value="ABC_TRANSPORTER_2"/>
    <property type="match status" value="1"/>
</dbReference>
<dbReference type="InterPro" id="IPR011527">
    <property type="entry name" value="ABC1_TM_dom"/>
</dbReference>
<evidence type="ECO:0000256" key="7">
    <source>
        <dbReference type="SAM" id="Phobius"/>
    </source>
</evidence>
<dbReference type="AlphaFoldDB" id="A0A095XTK7"/>
<dbReference type="PANTHER" id="PTHR24221:SF632">
    <property type="entry name" value="ATP-DEPENDENT LIPID A-CORE FLIPPASE"/>
    <property type="match status" value="1"/>
</dbReference>
<feature type="domain" description="ABC transporter" evidence="8">
    <location>
        <begin position="361"/>
        <end position="602"/>
    </location>
</feature>
<dbReference type="GO" id="GO:0005886">
    <property type="term" value="C:plasma membrane"/>
    <property type="evidence" value="ECO:0007669"/>
    <property type="project" value="UniProtKB-SubCell"/>
</dbReference>
<dbReference type="InterPro" id="IPR027417">
    <property type="entry name" value="P-loop_NTPase"/>
</dbReference>
<dbReference type="Pfam" id="PF00664">
    <property type="entry name" value="ABC_membrane"/>
    <property type="match status" value="1"/>
</dbReference>
<evidence type="ECO:0000256" key="1">
    <source>
        <dbReference type="ARBA" id="ARBA00004651"/>
    </source>
</evidence>
<dbReference type="RefSeq" id="WP_201771556.1">
    <property type="nucleotide sequence ID" value="NZ_KN234759.1"/>
</dbReference>
<dbReference type="HOGENOM" id="CLU_000604_84_3_6"/>
<keyword evidence="3" id="KW-0547">Nucleotide-binding</keyword>
<dbReference type="PROSITE" id="PS00211">
    <property type="entry name" value="ABC_TRANSPORTER_1"/>
    <property type="match status" value="1"/>
</dbReference>
<evidence type="ECO:0000256" key="4">
    <source>
        <dbReference type="ARBA" id="ARBA00022840"/>
    </source>
</evidence>
<dbReference type="PANTHER" id="PTHR24221">
    <property type="entry name" value="ATP-BINDING CASSETTE SUB-FAMILY B"/>
    <property type="match status" value="1"/>
</dbReference>
<evidence type="ECO:0000256" key="3">
    <source>
        <dbReference type="ARBA" id="ARBA00022741"/>
    </source>
</evidence>
<dbReference type="GO" id="GO:0016887">
    <property type="term" value="F:ATP hydrolysis activity"/>
    <property type="evidence" value="ECO:0007669"/>
    <property type="project" value="InterPro"/>
</dbReference>
<protein>
    <submittedName>
        <fullName evidence="10">ABC transporter</fullName>
    </submittedName>
</protein>
<evidence type="ECO:0000259" key="8">
    <source>
        <dbReference type="PROSITE" id="PS50893"/>
    </source>
</evidence>
<dbReference type="InterPro" id="IPR003593">
    <property type="entry name" value="AAA+_ATPase"/>
</dbReference>
<dbReference type="eggNOG" id="COG1132">
    <property type="taxonomic scope" value="Bacteria"/>
</dbReference>
<dbReference type="Gene3D" id="1.20.1560.10">
    <property type="entry name" value="ABC transporter type 1, transmembrane domain"/>
    <property type="match status" value="1"/>
</dbReference>
<dbReference type="PROSITE" id="PS50929">
    <property type="entry name" value="ABC_TM1F"/>
    <property type="match status" value="1"/>
</dbReference>
<dbReference type="Pfam" id="PF00005">
    <property type="entry name" value="ABC_tran"/>
    <property type="match status" value="1"/>
</dbReference>
<dbReference type="SUPFAM" id="SSF90123">
    <property type="entry name" value="ABC transporter transmembrane region"/>
    <property type="match status" value="1"/>
</dbReference>
<sequence length="613" mass="64695">MAVHAAALARQHRGLTLQLLGDIFRRYPLRGAVMLLALLLASLSEGLGLGSLLPMLTVAVEGQAGDGPGQTVAGWLAAAGIEPALGPLLLLILLAITLKSALLLLAHSQVGSTATRFVTALRHDLLASTLASRWEHFLQLPGGALTNTVSMESQRVATSFLAGVNAMTFLLQALVYAGVALAISWQATLVGLAAGVVVIGACSLLVSASRRAGQRQTASMRDLAGQLADILLSVRPLKAMGRGALVETALVSENERLDRALRRQVVSAAALTAGQEELFAVAIVAGLYIALAPLQMPFPTVLALVLLLGRMLAQLGKVQKEYQKVAIGESAYLACKDTIAAARGAAERSGTLPPPPLRDGVTLARIRFAYGNKDDNKDGHRPLFDGLDLHIAAGSITTLMGPSGSGKSTLLDLVLGFATPDAGQVLIDGQPLACTALTAWRQQIGYVPQETHLLHDTVLHNVTLGDPTLDAIDAERALREADAWELVARLPDGLDHVVGERGGRLSGGQRQRILIARALAHWPRLLILDEATSALDDFSEAAICRTLRGLRGRLTILAVSHRPALGEIADRVYRLPAPGLHPKDLIAVNKARDCTPGGQANPIPCFSTLPMED</sequence>
<dbReference type="InterPro" id="IPR017871">
    <property type="entry name" value="ABC_transporter-like_CS"/>
</dbReference>
<evidence type="ECO:0000313" key="10">
    <source>
        <dbReference type="EMBL" id="KGE02991.1"/>
    </source>
</evidence>
<evidence type="ECO:0000256" key="6">
    <source>
        <dbReference type="ARBA" id="ARBA00023136"/>
    </source>
</evidence>
<reference evidence="10 11" key="1">
    <citation type="journal article" date="2014" name="Genome Announc.">
        <title>Genome Sequence of Gammaproteobacterial Pseudohaliea rubra Type Strain DSM 19751, Isolated from Coastal Seawater of the Mediterranean Sea.</title>
        <authorList>
            <person name="Spring S."/>
            <person name="Fiebig A."/>
            <person name="Riedel T."/>
            <person name="Goker M."/>
            <person name="Klenk H.P."/>
        </authorList>
    </citation>
    <scope>NUCLEOTIDE SEQUENCE [LARGE SCALE GENOMIC DNA]</scope>
    <source>
        <strain evidence="10 11">DSM 19751</strain>
    </source>
</reference>
<evidence type="ECO:0000256" key="5">
    <source>
        <dbReference type="ARBA" id="ARBA00022989"/>
    </source>
</evidence>
<feature type="transmembrane region" description="Helical" evidence="7">
    <location>
        <begin position="32"/>
        <end position="53"/>
    </location>
</feature>
<dbReference type="GO" id="GO:0005524">
    <property type="term" value="F:ATP binding"/>
    <property type="evidence" value="ECO:0007669"/>
    <property type="project" value="UniProtKB-KW"/>
</dbReference>
<comment type="subcellular location">
    <subcellularLocation>
        <location evidence="1">Cell membrane</location>
        <topology evidence="1">Multi-pass membrane protein</topology>
    </subcellularLocation>
</comment>
<dbReference type="Proteomes" id="UP000029640">
    <property type="component" value="Unassembled WGS sequence"/>
</dbReference>
<feature type="transmembrane region" description="Helical" evidence="7">
    <location>
        <begin position="189"/>
        <end position="208"/>
    </location>
</feature>
<dbReference type="Gene3D" id="3.40.50.300">
    <property type="entry name" value="P-loop containing nucleotide triphosphate hydrolases"/>
    <property type="match status" value="1"/>
</dbReference>
<dbReference type="InterPro" id="IPR039421">
    <property type="entry name" value="Type_1_exporter"/>
</dbReference>
<evidence type="ECO:0000313" key="11">
    <source>
        <dbReference type="Proteomes" id="UP000029640"/>
    </source>
</evidence>
<evidence type="ECO:0000256" key="2">
    <source>
        <dbReference type="ARBA" id="ARBA00022692"/>
    </source>
</evidence>
<feature type="transmembrane region" description="Helical" evidence="7">
    <location>
        <begin position="160"/>
        <end position="183"/>
    </location>
</feature>
<feature type="domain" description="ABC transmembrane type-1" evidence="9">
    <location>
        <begin position="32"/>
        <end position="316"/>
    </location>
</feature>
<dbReference type="InterPro" id="IPR003439">
    <property type="entry name" value="ABC_transporter-like_ATP-bd"/>
</dbReference>
<keyword evidence="4" id="KW-0067">ATP-binding</keyword>
<dbReference type="InterPro" id="IPR036640">
    <property type="entry name" value="ABC1_TM_sf"/>
</dbReference>